<dbReference type="Proteomes" id="UP000181917">
    <property type="component" value="Unassembled WGS sequence"/>
</dbReference>
<keyword evidence="2" id="KW-0472">Membrane</keyword>
<dbReference type="EMBL" id="FNKH01000002">
    <property type="protein sequence ID" value="SDQ96194.1"/>
    <property type="molecule type" value="Genomic_DNA"/>
</dbReference>
<protein>
    <submittedName>
        <fullName evidence="3">Uncharacterized protein</fullName>
    </submittedName>
</protein>
<name>A0A1H1F622_9MICC</name>
<feature type="transmembrane region" description="Helical" evidence="2">
    <location>
        <begin position="12"/>
        <end position="29"/>
    </location>
</feature>
<reference evidence="3 4" key="1">
    <citation type="submission" date="2016-10" db="EMBL/GenBank/DDBJ databases">
        <authorList>
            <person name="de Groot N.N."/>
        </authorList>
    </citation>
    <scope>NUCLEOTIDE SEQUENCE [LARGE SCALE GENOMIC DNA]</scope>
    <source>
        <strain evidence="3 4">DSM 20117</strain>
    </source>
</reference>
<feature type="transmembrane region" description="Helical" evidence="2">
    <location>
        <begin position="49"/>
        <end position="72"/>
    </location>
</feature>
<evidence type="ECO:0000313" key="4">
    <source>
        <dbReference type="Proteomes" id="UP000181917"/>
    </source>
</evidence>
<evidence type="ECO:0000313" key="3">
    <source>
        <dbReference type="EMBL" id="SDQ96194.1"/>
    </source>
</evidence>
<dbReference type="OrthoDB" id="4949406at2"/>
<gene>
    <name evidence="3" type="ORF">SAMN04489742_3264</name>
</gene>
<proteinExistence type="predicted"/>
<dbReference type="STRING" id="37928.SAMN04489742_3264"/>
<sequence>MALAEISIEQFSAGIWILTIVMGVVAYLWHSPKRLAHPPRGLRQARKLLAGALGAVATFIAANIASGIYVVAHPGDPRWSDDAPLSAPSLSGTPMIGQHLQPLDSVMDDIVARINVVRDIQQAIPVALDFFAAAGWGCLAVIPLALFALVVRKKWQKAESASYRQTIEDLQQELDDVKRFVNYQNSR</sequence>
<feature type="coiled-coil region" evidence="1">
    <location>
        <begin position="153"/>
        <end position="180"/>
    </location>
</feature>
<dbReference type="RefSeq" id="WP_083339787.1">
    <property type="nucleotide sequence ID" value="NZ_CP018863.1"/>
</dbReference>
<keyword evidence="1" id="KW-0175">Coiled coil</keyword>
<keyword evidence="4" id="KW-1185">Reference proteome</keyword>
<accession>A0A1H1F622</accession>
<keyword evidence="2" id="KW-0812">Transmembrane</keyword>
<organism evidence="3 4">
    <name type="scientific">Crystallibacter crystallopoietes</name>
    <dbReference type="NCBI Taxonomy" id="37928"/>
    <lineage>
        <taxon>Bacteria</taxon>
        <taxon>Bacillati</taxon>
        <taxon>Actinomycetota</taxon>
        <taxon>Actinomycetes</taxon>
        <taxon>Micrococcales</taxon>
        <taxon>Micrococcaceae</taxon>
        <taxon>Crystallibacter</taxon>
    </lineage>
</organism>
<feature type="transmembrane region" description="Helical" evidence="2">
    <location>
        <begin position="130"/>
        <end position="151"/>
    </location>
</feature>
<evidence type="ECO:0000256" key="1">
    <source>
        <dbReference type="SAM" id="Coils"/>
    </source>
</evidence>
<keyword evidence="2" id="KW-1133">Transmembrane helix</keyword>
<dbReference type="AlphaFoldDB" id="A0A1H1F622"/>
<evidence type="ECO:0000256" key="2">
    <source>
        <dbReference type="SAM" id="Phobius"/>
    </source>
</evidence>